<evidence type="ECO:0000259" key="2">
    <source>
        <dbReference type="PROSITE" id="PS51339"/>
    </source>
</evidence>
<dbReference type="Gene3D" id="2.30.29.30">
    <property type="entry name" value="Pleckstrin-homology domain (PH domain)/Phosphotyrosine-binding domain (PTB)"/>
    <property type="match status" value="1"/>
</dbReference>
<dbReference type="AlphaFoldDB" id="A0A6J1T7W2"/>
<comment type="similarity">
    <text evidence="1">Belongs to the protein-tyrosine phosphatase family. Non-receptor class myotubularin subfamily.</text>
</comment>
<gene>
    <name evidence="4" type="primary">LOC113214529</name>
</gene>
<dbReference type="GO" id="GO:0016020">
    <property type="term" value="C:membrane"/>
    <property type="evidence" value="ECO:0007669"/>
    <property type="project" value="TreeGrafter"/>
</dbReference>
<dbReference type="Pfam" id="PF06602">
    <property type="entry name" value="Myotub-related"/>
    <property type="match status" value="1"/>
</dbReference>
<dbReference type="InterPro" id="IPR010569">
    <property type="entry name" value="Myotubularin-like_Pase_dom"/>
</dbReference>
<dbReference type="PROSITE" id="PS51339">
    <property type="entry name" value="PPASE_MYOTUBULARIN"/>
    <property type="match status" value="1"/>
</dbReference>
<proteinExistence type="inferred from homology"/>
<evidence type="ECO:0000313" key="4">
    <source>
        <dbReference type="RefSeq" id="XP_026289689.1"/>
    </source>
</evidence>
<dbReference type="Pfam" id="PF12578">
    <property type="entry name" value="3-PAP"/>
    <property type="match status" value="1"/>
</dbReference>
<sequence length="679" mass="77480">MFKTHDKRVSMSFRSYVGFNDQENKDVDIGLEENFDETLNTRLLAGEAVVAEAQNVLMFAPLSEKKGKSGILTVTNFKLSFVTTEERPRDERGLQENLLLGEYDVCLANVDEIYQMIDKDKRRKMMPGNNISGKVKGLYIVCKNMRVIQFSFKFSPVGHGKTLTNALLHHAFPRKHHLLFAYDFRERYYNSQGPVTMFNEKKDWEKEIRRTGAVGWKLSDVNQGFQLSTSLPQCLVVPDALVDYQLTEAARHFRCNRPPTWCWSSSHGAALVRMADLLPTITDSRMLVIQPSVIRHSGLSNIIPETRTPENIMLENVRKGHPQRTQPELMELTQDLPSPKDVYGSYCKLRDLCTPDNVRQFWIQDNHFLSQVESSKWLTTVSACLTKAAKAATFLQDNITVVLQEADGRDMSCLISSLTQLLVDAHFRTILGFQTLLQKEWIAMGHPFCSRLGHILNPEVQQSPILLLFLDCVWQLLRQFPSAFEFTETYLTTLWDCAHITVFDTFLFDCEHERQNASQDQSKKITLRSLWDWGEQFLEKDIALFRSPLYHPSKSEAVLNVLCSLPNLALWSQCFFRWIPILELKAGGYPQIDLGVRALHAQIDYLREQLAEAKAGERTSNHRLCAKLSKQRVTSFFPFSATIDPVISPALLNSTLALNNSFVSNEALLDSQSLLNAPD</sequence>
<dbReference type="Proteomes" id="UP000504606">
    <property type="component" value="Unplaced"/>
</dbReference>
<keyword evidence="3" id="KW-1185">Reference proteome</keyword>
<accession>A0A6J1T7W2</accession>
<dbReference type="PANTHER" id="PTHR10807">
    <property type="entry name" value="MYOTUBULARIN-RELATED"/>
    <property type="match status" value="1"/>
</dbReference>
<dbReference type="CDD" id="cd14537">
    <property type="entry name" value="PTP-MTMR10-like"/>
    <property type="match status" value="1"/>
</dbReference>
<dbReference type="PANTHER" id="PTHR10807:SF110">
    <property type="entry name" value="FI17948P1"/>
    <property type="match status" value="1"/>
</dbReference>
<dbReference type="GO" id="GO:0046856">
    <property type="term" value="P:phosphatidylinositol dephosphorylation"/>
    <property type="evidence" value="ECO:0007669"/>
    <property type="project" value="TreeGrafter"/>
</dbReference>
<dbReference type="InterPro" id="IPR030564">
    <property type="entry name" value="Myotubularin"/>
</dbReference>
<dbReference type="SUPFAM" id="SSF52799">
    <property type="entry name" value="(Phosphotyrosine protein) phosphatases II"/>
    <property type="match status" value="1"/>
</dbReference>
<dbReference type="GO" id="GO:0005737">
    <property type="term" value="C:cytoplasm"/>
    <property type="evidence" value="ECO:0007669"/>
    <property type="project" value="TreeGrafter"/>
</dbReference>
<dbReference type="SUPFAM" id="SSF50729">
    <property type="entry name" value="PH domain-like"/>
    <property type="match status" value="1"/>
</dbReference>
<evidence type="ECO:0000256" key="1">
    <source>
        <dbReference type="ARBA" id="ARBA00007471"/>
    </source>
</evidence>
<organism evidence="3 4">
    <name type="scientific">Frankliniella occidentalis</name>
    <name type="common">Western flower thrips</name>
    <name type="synonym">Euthrips occidentalis</name>
    <dbReference type="NCBI Taxonomy" id="133901"/>
    <lineage>
        <taxon>Eukaryota</taxon>
        <taxon>Metazoa</taxon>
        <taxon>Ecdysozoa</taxon>
        <taxon>Arthropoda</taxon>
        <taxon>Hexapoda</taxon>
        <taxon>Insecta</taxon>
        <taxon>Pterygota</taxon>
        <taxon>Neoptera</taxon>
        <taxon>Paraneoptera</taxon>
        <taxon>Thysanoptera</taxon>
        <taxon>Terebrantia</taxon>
        <taxon>Thripoidea</taxon>
        <taxon>Thripidae</taxon>
        <taxon>Frankliniella</taxon>
    </lineage>
</organism>
<dbReference type="GeneID" id="113214529"/>
<dbReference type="InterPro" id="IPR029021">
    <property type="entry name" value="Prot-tyrosine_phosphatase-like"/>
</dbReference>
<evidence type="ECO:0000313" key="3">
    <source>
        <dbReference type="Proteomes" id="UP000504606"/>
    </source>
</evidence>
<dbReference type="OrthoDB" id="271628at2759"/>
<feature type="domain" description="Myotubularin phosphatase" evidence="2">
    <location>
        <begin position="198"/>
        <end position="575"/>
    </location>
</feature>
<protein>
    <submittedName>
        <fullName evidence="4">Myotubularin-related protein 10-A isoform X1</fullName>
    </submittedName>
</protein>
<name>A0A6J1T7W2_FRAOC</name>
<reference evidence="4" key="1">
    <citation type="submission" date="2025-08" db="UniProtKB">
        <authorList>
            <consortium name="RefSeq"/>
        </authorList>
    </citation>
    <scope>IDENTIFICATION</scope>
    <source>
        <tissue evidence="4">Whole organism</tissue>
    </source>
</reference>
<dbReference type="InterPro" id="IPR011993">
    <property type="entry name" value="PH-like_dom_sf"/>
</dbReference>
<dbReference type="RefSeq" id="XP_026289689.1">
    <property type="nucleotide sequence ID" value="XM_026433904.2"/>
</dbReference>
<dbReference type="InterPro" id="IPR022587">
    <property type="entry name" value="MTMR12-like_C"/>
</dbReference>
<dbReference type="KEGG" id="foc:113214529"/>